<sequence>MLITHIQRNTAALSRPYTGKRPMRPLILNMPAKSRAKTGCAEYSSG</sequence>
<proteinExistence type="predicted"/>
<organism evidence="1 2">
    <name type="scientific">Brenneria goodwinii</name>
    <dbReference type="NCBI Taxonomy" id="1109412"/>
    <lineage>
        <taxon>Bacteria</taxon>
        <taxon>Pseudomonadati</taxon>
        <taxon>Pseudomonadota</taxon>
        <taxon>Gammaproteobacteria</taxon>
        <taxon>Enterobacterales</taxon>
        <taxon>Pectobacteriaceae</taxon>
        <taxon>Brenneria</taxon>
    </lineage>
</organism>
<keyword evidence="2" id="KW-1185">Reference proteome</keyword>
<reference evidence="2" key="1">
    <citation type="submission" date="2015-01" db="EMBL/GenBank/DDBJ databases">
        <authorList>
            <person name="Paterson Steve"/>
        </authorList>
    </citation>
    <scope>NUCLEOTIDE SEQUENCE [LARGE SCALE GENOMIC DNA]</scope>
    <source>
        <strain evidence="2">OBR1</strain>
    </source>
</reference>
<dbReference type="Proteomes" id="UP000044377">
    <property type="component" value="Unassembled WGS sequence"/>
</dbReference>
<name>A0A0G4JWQ1_9GAMM</name>
<evidence type="ECO:0000313" key="2">
    <source>
        <dbReference type="Proteomes" id="UP000044377"/>
    </source>
</evidence>
<dbReference type="AlphaFoldDB" id="A0A0G4JWQ1"/>
<gene>
    <name evidence="1" type="ORF">BN1221_02563c</name>
</gene>
<protein>
    <submittedName>
        <fullName evidence="1">Uncharacterized protein</fullName>
    </submittedName>
</protein>
<evidence type="ECO:0000313" key="1">
    <source>
        <dbReference type="EMBL" id="CPR17300.1"/>
    </source>
</evidence>
<dbReference type="EMBL" id="CGIG01000001">
    <property type="protein sequence ID" value="CPR17300.1"/>
    <property type="molecule type" value="Genomic_DNA"/>
</dbReference>
<accession>A0A0G4JWQ1</accession>